<organism evidence="1 2">
    <name type="scientific">Desulfocapsa sulfexigens (strain DSM 10523 / SB164P1)</name>
    <dbReference type="NCBI Taxonomy" id="1167006"/>
    <lineage>
        <taxon>Bacteria</taxon>
        <taxon>Pseudomonadati</taxon>
        <taxon>Thermodesulfobacteriota</taxon>
        <taxon>Desulfobulbia</taxon>
        <taxon>Desulfobulbales</taxon>
        <taxon>Desulfocapsaceae</taxon>
        <taxon>Desulfocapsa</taxon>
    </lineage>
</organism>
<dbReference type="STRING" id="1167006.UWK_00657"/>
<sequence>MKKFTPKAIFYYFDTITINSHMSVADAIDYLPVDELRKH</sequence>
<dbReference type="Proteomes" id="UP000011721">
    <property type="component" value="Chromosome"/>
</dbReference>
<evidence type="ECO:0000313" key="1">
    <source>
        <dbReference type="EMBL" id="AGF77238.1"/>
    </source>
</evidence>
<gene>
    <name evidence="1" type="ordered locus">UWK_00657</name>
</gene>
<evidence type="ECO:0000313" key="2">
    <source>
        <dbReference type="Proteomes" id="UP000011721"/>
    </source>
</evidence>
<name>M1P129_DESSD</name>
<reference evidence="2" key="1">
    <citation type="journal article" date="2013" name="Stand. Genomic Sci.">
        <title>Complete genome sequence of Desulfocapsa sulfexigens, a marine deltaproteobacterium specialized in disproportionating inorganic sulfur compounds.</title>
        <authorList>
            <person name="Finster K.W."/>
            <person name="Kjeldsen K.U."/>
            <person name="Kube M."/>
            <person name="Reinhardt R."/>
            <person name="Mussmann M."/>
            <person name="Amann R."/>
            <person name="Schreiber L."/>
        </authorList>
    </citation>
    <scope>NUCLEOTIDE SEQUENCE [LARGE SCALE GENOMIC DNA]</scope>
    <source>
        <strain evidence="2">DSM 10523 / SB164P1</strain>
    </source>
</reference>
<protein>
    <submittedName>
        <fullName evidence="1">Uncharacterized protein</fullName>
    </submittedName>
</protein>
<dbReference type="EMBL" id="CP003985">
    <property type="protein sequence ID" value="AGF77238.1"/>
    <property type="molecule type" value="Genomic_DNA"/>
</dbReference>
<dbReference type="KEGG" id="dsf:UWK_00657"/>
<dbReference type="HOGENOM" id="CLU_3308581_0_0_7"/>
<dbReference type="AlphaFoldDB" id="M1P129"/>
<accession>M1P129</accession>
<proteinExistence type="predicted"/>
<keyword evidence="2" id="KW-1185">Reference proteome</keyword>